<dbReference type="Proteomes" id="UP001057402">
    <property type="component" value="Chromosome 4"/>
</dbReference>
<evidence type="ECO:0000313" key="1">
    <source>
        <dbReference type="EMBL" id="KAI4375317.1"/>
    </source>
</evidence>
<keyword evidence="2" id="KW-1185">Reference proteome</keyword>
<proteinExistence type="predicted"/>
<dbReference type="EMBL" id="CM042883">
    <property type="protein sequence ID" value="KAI4375317.1"/>
    <property type="molecule type" value="Genomic_DNA"/>
</dbReference>
<accession>A0ACB9RA38</accession>
<organism evidence="1 2">
    <name type="scientific">Melastoma candidum</name>
    <dbReference type="NCBI Taxonomy" id="119954"/>
    <lineage>
        <taxon>Eukaryota</taxon>
        <taxon>Viridiplantae</taxon>
        <taxon>Streptophyta</taxon>
        <taxon>Embryophyta</taxon>
        <taxon>Tracheophyta</taxon>
        <taxon>Spermatophyta</taxon>
        <taxon>Magnoliopsida</taxon>
        <taxon>eudicotyledons</taxon>
        <taxon>Gunneridae</taxon>
        <taxon>Pentapetalae</taxon>
        <taxon>rosids</taxon>
        <taxon>malvids</taxon>
        <taxon>Myrtales</taxon>
        <taxon>Melastomataceae</taxon>
        <taxon>Melastomatoideae</taxon>
        <taxon>Melastomateae</taxon>
        <taxon>Melastoma</taxon>
    </lineage>
</organism>
<gene>
    <name evidence="1" type="ORF">MLD38_013201</name>
</gene>
<evidence type="ECO:0000313" key="2">
    <source>
        <dbReference type="Proteomes" id="UP001057402"/>
    </source>
</evidence>
<sequence>MWGVLLALTVFVLSGFCPTASASSPHPVVGVISGAVSNVASALVKWLWSLSVEHSPLKTAVPSRSMVKFESGYTVETVLDGSKLGIGPHSVEVSSSGELLVLDSDNSNIYRVSFPLSKYSRPKLIAGSSEGYSGHVDGKPREARMNRPKGLTMDDRGNVYIADTMNMAIRKISDMGITTIAGGKWGRSGGGGGHVDGPSKDAKFSDDFDIVYAASSCSLLVVDRGNQAIREIQLHEEDCSGKSYNGSVPFLGISMLAAAGFFGYMLAVLQRRVKAMFSSPEVIRPPMKRLPQMAGAPYQKLPPRTVRPPLIPPEDEPDVSEAGFLSSIGKLVVNTGSSMGEIVQQRASPWSVQDSFTIPEGDEPLPPPLVDSQTPTPKRSYPFAPEEIDRSHRYGQPKHMQRHHQHHEMMQRQSQHQHHHRHHTANPTTFYESCCKTNEIVFGAVQEHDGRREAMVIKAVDYSDPRHDHRNNIRSRINYTGYSNGC</sequence>
<reference evidence="2" key="1">
    <citation type="journal article" date="2023" name="Front. Plant Sci.">
        <title>Chromosomal-level genome assembly of Melastoma candidum provides insights into trichome evolution.</title>
        <authorList>
            <person name="Zhong Y."/>
            <person name="Wu W."/>
            <person name="Sun C."/>
            <person name="Zou P."/>
            <person name="Liu Y."/>
            <person name="Dai S."/>
            <person name="Zhou R."/>
        </authorList>
    </citation>
    <scope>NUCLEOTIDE SEQUENCE [LARGE SCALE GENOMIC DNA]</scope>
</reference>
<name>A0ACB9RA38_9MYRT</name>
<comment type="caution">
    <text evidence="1">The sequence shown here is derived from an EMBL/GenBank/DDBJ whole genome shotgun (WGS) entry which is preliminary data.</text>
</comment>
<protein>
    <submittedName>
        <fullName evidence="1">Uncharacterized protein</fullName>
    </submittedName>
</protein>